<feature type="region of interest" description="Disordered" evidence="1">
    <location>
        <begin position="63"/>
        <end position="114"/>
    </location>
</feature>
<organism evidence="2 3">
    <name type="scientific">Canna indica</name>
    <name type="common">Indian-shot</name>
    <dbReference type="NCBI Taxonomy" id="4628"/>
    <lineage>
        <taxon>Eukaryota</taxon>
        <taxon>Viridiplantae</taxon>
        <taxon>Streptophyta</taxon>
        <taxon>Embryophyta</taxon>
        <taxon>Tracheophyta</taxon>
        <taxon>Spermatophyta</taxon>
        <taxon>Magnoliopsida</taxon>
        <taxon>Liliopsida</taxon>
        <taxon>Zingiberales</taxon>
        <taxon>Cannaceae</taxon>
        <taxon>Canna</taxon>
    </lineage>
</organism>
<accession>A0AAQ3JW88</accession>
<evidence type="ECO:0000256" key="1">
    <source>
        <dbReference type="SAM" id="MobiDB-lite"/>
    </source>
</evidence>
<dbReference type="AlphaFoldDB" id="A0AAQ3JW88"/>
<dbReference type="Proteomes" id="UP001327560">
    <property type="component" value="Chromosome 2"/>
</dbReference>
<reference evidence="2 3" key="1">
    <citation type="submission" date="2023-10" db="EMBL/GenBank/DDBJ databases">
        <title>Chromosome-scale genome assembly provides insights into flower coloration mechanisms of Canna indica.</title>
        <authorList>
            <person name="Li C."/>
        </authorList>
    </citation>
    <scope>NUCLEOTIDE SEQUENCE [LARGE SCALE GENOMIC DNA]</scope>
    <source>
        <tissue evidence="2">Flower</tissue>
    </source>
</reference>
<protein>
    <submittedName>
        <fullName evidence="2">Uncharacterized protein</fullName>
    </submittedName>
</protein>
<gene>
    <name evidence="2" type="ORF">Cni_G06025</name>
</gene>
<name>A0AAQ3JW88_9LILI</name>
<evidence type="ECO:0000313" key="2">
    <source>
        <dbReference type="EMBL" id="WOK97317.1"/>
    </source>
</evidence>
<evidence type="ECO:0000313" key="3">
    <source>
        <dbReference type="Proteomes" id="UP001327560"/>
    </source>
</evidence>
<keyword evidence="3" id="KW-1185">Reference proteome</keyword>
<dbReference type="EMBL" id="CP136891">
    <property type="protein sequence ID" value="WOK97317.1"/>
    <property type="molecule type" value="Genomic_DNA"/>
</dbReference>
<proteinExistence type="predicted"/>
<dbReference type="PANTHER" id="PTHR34569">
    <property type="entry name" value="EXPRESSED PROTEIN"/>
    <property type="match status" value="1"/>
</dbReference>
<dbReference type="PANTHER" id="PTHR34569:SF2">
    <property type="entry name" value="EXPRESSED PROTEIN"/>
    <property type="match status" value="1"/>
</dbReference>
<sequence length="185" mass="19739">MVGETAAAAPTFTSSPAAGDFVIRHWMSSPSASTDHTSLRRRPATRPSSLEVVVVASNGAGDFDDFASRSPAEEGKRTGGYISLRDILDSPPPAPPHDGARSPTTPTSSGAPGEIRIRNRLVKQAAYAYLHPAPSAAESDRTHRRRALCRALAIVTCGLAAGPILGCVDFLRQLFCCGQRRRRLF</sequence>